<protein>
    <submittedName>
        <fullName evidence="1">Uncharacterized protein</fullName>
    </submittedName>
</protein>
<accession>A0A317FFG9</accession>
<reference evidence="2" key="1">
    <citation type="submission" date="2018-05" db="EMBL/GenBank/DDBJ databases">
        <authorList>
            <person name="Du Z."/>
            <person name="Wang X."/>
        </authorList>
    </citation>
    <scope>NUCLEOTIDE SEQUENCE [LARGE SCALE GENOMIC DNA]</scope>
    <source>
        <strain evidence="2">CQN31</strain>
    </source>
</reference>
<dbReference type="Proteomes" id="UP000245765">
    <property type="component" value="Unassembled WGS sequence"/>
</dbReference>
<dbReference type="AlphaFoldDB" id="A0A317FFG9"/>
<comment type="caution">
    <text evidence="1">The sequence shown here is derived from an EMBL/GenBank/DDBJ whole genome shotgun (WGS) entry which is preliminary data.</text>
</comment>
<name>A0A317FFG9_9PROT</name>
<keyword evidence="2" id="KW-1185">Reference proteome</keyword>
<dbReference type="EMBL" id="QGNA01000002">
    <property type="protein sequence ID" value="PWS37132.1"/>
    <property type="molecule type" value="Genomic_DNA"/>
</dbReference>
<proteinExistence type="predicted"/>
<organism evidence="1 2">
    <name type="scientific">Falsiroseomonas bella</name>
    <dbReference type="NCBI Taxonomy" id="2184016"/>
    <lineage>
        <taxon>Bacteria</taxon>
        <taxon>Pseudomonadati</taxon>
        <taxon>Pseudomonadota</taxon>
        <taxon>Alphaproteobacteria</taxon>
        <taxon>Acetobacterales</taxon>
        <taxon>Roseomonadaceae</taxon>
        <taxon>Falsiroseomonas</taxon>
    </lineage>
</organism>
<gene>
    <name evidence="1" type="ORF">DFH01_09700</name>
</gene>
<evidence type="ECO:0000313" key="1">
    <source>
        <dbReference type="EMBL" id="PWS37132.1"/>
    </source>
</evidence>
<sequence>MDPERDQRVLGELLQELADRATRHLRKRVNRNLPNEGLDLIQSAVDKMVDAALGPDSPDAEGFCQAFYARLSFRLTDRIRSASRIGDREQPYVRDEEGNEIPAPDFNAINPEQALVIKELLADVDPRKRRALALVSMGYLVSSADPDKQTVSSLLKVSPRTAEGWVREMKALILERTKQ</sequence>
<evidence type="ECO:0000313" key="2">
    <source>
        <dbReference type="Proteomes" id="UP000245765"/>
    </source>
</evidence>